<reference evidence="1" key="2">
    <citation type="submission" date="2015-06" db="UniProtKB">
        <authorList>
            <consortium name="EnsemblPlants"/>
        </authorList>
    </citation>
    <scope>IDENTIFICATION</scope>
    <source>
        <strain evidence="1">cv. Heinz 1706</strain>
    </source>
</reference>
<dbReference type="STRING" id="4081.K4C3M2"/>
<dbReference type="Proteomes" id="UP000004994">
    <property type="component" value="Chromosome 6"/>
</dbReference>
<dbReference type="InParanoid" id="K4C3M2"/>
<protein>
    <submittedName>
        <fullName evidence="1">Uncharacterized protein</fullName>
    </submittedName>
</protein>
<dbReference type="eggNOG" id="KOG2403">
    <property type="taxonomic scope" value="Eukaryota"/>
</dbReference>
<dbReference type="EnsemblPlants" id="Solyc06g008420.2.1">
    <property type="protein sequence ID" value="Solyc06g008420.2.1"/>
    <property type="gene ID" value="Solyc06g008420.2"/>
</dbReference>
<dbReference type="PaxDb" id="4081-Solyc06g008420.2.1"/>
<evidence type="ECO:0000313" key="2">
    <source>
        <dbReference type="Proteomes" id="UP000004994"/>
    </source>
</evidence>
<dbReference type="AlphaFoldDB" id="K4C3M2"/>
<keyword evidence="2" id="KW-1185">Reference proteome</keyword>
<proteinExistence type="predicted"/>
<sequence length="83" mass="9479">MGASFGHGEKVNLHLAREAGHSYCQIVRAANMRVREIEKALIRVGRNGLEDGHFPFYPGQRVKASFIVSFQEFQMVIWLMESK</sequence>
<dbReference type="PhylomeDB" id="K4C3M2"/>
<name>K4C3M2_SOLLC</name>
<dbReference type="HOGENOM" id="CLU_2546978_0_0_1"/>
<organism evidence="1">
    <name type="scientific">Solanum lycopersicum</name>
    <name type="common">Tomato</name>
    <name type="synonym">Lycopersicon esculentum</name>
    <dbReference type="NCBI Taxonomy" id="4081"/>
    <lineage>
        <taxon>Eukaryota</taxon>
        <taxon>Viridiplantae</taxon>
        <taxon>Streptophyta</taxon>
        <taxon>Embryophyta</taxon>
        <taxon>Tracheophyta</taxon>
        <taxon>Spermatophyta</taxon>
        <taxon>Magnoliopsida</taxon>
        <taxon>eudicotyledons</taxon>
        <taxon>Gunneridae</taxon>
        <taxon>Pentapetalae</taxon>
        <taxon>asterids</taxon>
        <taxon>lamiids</taxon>
        <taxon>Solanales</taxon>
        <taxon>Solanaceae</taxon>
        <taxon>Solanoideae</taxon>
        <taxon>Solaneae</taxon>
        <taxon>Solanum</taxon>
        <taxon>Solanum subgen. Lycopersicon</taxon>
    </lineage>
</organism>
<dbReference type="Gramene" id="Solyc06g008420.2.1">
    <property type="protein sequence ID" value="Solyc06g008420.2.1"/>
    <property type="gene ID" value="Solyc06g008420.2"/>
</dbReference>
<evidence type="ECO:0000313" key="1">
    <source>
        <dbReference type="EnsemblPlants" id="Solyc06g008420.2.1"/>
    </source>
</evidence>
<accession>K4C3M2</accession>
<reference evidence="1" key="1">
    <citation type="journal article" date="2012" name="Nature">
        <title>The tomato genome sequence provides insights into fleshy fruit evolution.</title>
        <authorList>
            <consortium name="Tomato Genome Consortium"/>
        </authorList>
    </citation>
    <scope>NUCLEOTIDE SEQUENCE [LARGE SCALE GENOMIC DNA]</scope>
    <source>
        <strain evidence="1">cv. Heinz 1706</strain>
    </source>
</reference>